<gene>
    <name evidence="2" type="ORF">TEA_003216</name>
</gene>
<feature type="transmembrane region" description="Helical" evidence="1">
    <location>
        <begin position="13"/>
        <end position="38"/>
    </location>
</feature>
<organism evidence="2 3">
    <name type="scientific">Camellia sinensis var. sinensis</name>
    <name type="common">China tea</name>
    <dbReference type="NCBI Taxonomy" id="542762"/>
    <lineage>
        <taxon>Eukaryota</taxon>
        <taxon>Viridiplantae</taxon>
        <taxon>Streptophyta</taxon>
        <taxon>Embryophyta</taxon>
        <taxon>Tracheophyta</taxon>
        <taxon>Spermatophyta</taxon>
        <taxon>Magnoliopsida</taxon>
        <taxon>eudicotyledons</taxon>
        <taxon>Gunneridae</taxon>
        <taxon>Pentapetalae</taxon>
        <taxon>asterids</taxon>
        <taxon>Ericales</taxon>
        <taxon>Theaceae</taxon>
        <taxon>Camellia</taxon>
    </lineage>
</organism>
<evidence type="ECO:0000313" key="2">
    <source>
        <dbReference type="EMBL" id="THG07052.1"/>
    </source>
</evidence>
<dbReference type="AlphaFoldDB" id="A0A4S4DUT1"/>
<protein>
    <recommendedName>
        <fullName evidence="4">F-box domain-containing protein</fullName>
    </recommendedName>
</protein>
<proteinExistence type="predicted"/>
<comment type="caution">
    <text evidence="2">The sequence shown here is derived from an EMBL/GenBank/DDBJ whole genome shotgun (WGS) entry which is preliminary data.</text>
</comment>
<dbReference type="Proteomes" id="UP000306102">
    <property type="component" value="Unassembled WGS sequence"/>
</dbReference>
<keyword evidence="1" id="KW-0472">Membrane</keyword>
<sequence>MVNSGLELQSMELLLMVLLATITMKLDIPLICSIAFTCKTFNAMLSKSRSRYTVEQINKNEKFIKVEDCEDKEEDDWLSQEILASVDTLKLGEDSTIKELSERYEPELAAVSTGSHIDAIPYLGKYFYWHCDCNCCSCKYQTDLEGHAGAVLMPNRYSGAASWRYRQHPKQVTPGNRIKIVVLNPQALFDESIVKTMEAQHCNIANLHMQVMITRAYHDSSTLRTCGEQIEDLVPVMVRNRGTLGIYFLLKRSLKRNP</sequence>
<evidence type="ECO:0008006" key="4">
    <source>
        <dbReference type="Google" id="ProtNLM"/>
    </source>
</evidence>
<keyword evidence="1" id="KW-0812">Transmembrane</keyword>
<keyword evidence="1" id="KW-1133">Transmembrane helix</keyword>
<keyword evidence="3" id="KW-1185">Reference proteome</keyword>
<name>A0A4S4DUT1_CAMSN</name>
<accession>A0A4S4DUT1</accession>
<reference evidence="2 3" key="1">
    <citation type="journal article" date="2018" name="Proc. Natl. Acad. Sci. U.S.A.">
        <title>Draft genome sequence of Camellia sinensis var. sinensis provides insights into the evolution of the tea genome and tea quality.</title>
        <authorList>
            <person name="Wei C."/>
            <person name="Yang H."/>
            <person name="Wang S."/>
            <person name="Zhao J."/>
            <person name="Liu C."/>
            <person name="Gao L."/>
            <person name="Xia E."/>
            <person name="Lu Y."/>
            <person name="Tai Y."/>
            <person name="She G."/>
            <person name="Sun J."/>
            <person name="Cao H."/>
            <person name="Tong W."/>
            <person name="Gao Q."/>
            <person name="Li Y."/>
            <person name="Deng W."/>
            <person name="Jiang X."/>
            <person name="Wang W."/>
            <person name="Chen Q."/>
            <person name="Zhang S."/>
            <person name="Li H."/>
            <person name="Wu J."/>
            <person name="Wang P."/>
            <person name="Li P."/>
            <person name="Shi C."/>
            <person name="Zheng F."/>
            <person name="Jian J."/>
            <person name="Huang B."/>
            <person name="Shan D."/>
            <person name="Shi M."/>
            <person name="Fang C."/>
            <person name="Yue Y."/>
            <person name="Li F."/>
            <person name="Li D."/>
            <person name="Wei S."/>
            <person name="Han B."/>
            <person name="Jiang C."/>
            <person name="Yin Y."/>
            <person name="Xia T."/>
            <person name="Zhang Z."/>
            <person name="Bennetzen J.L."/>
            <person name="Zhao S."/>
            <person name="Wan X."/>
        </authorList>
    </citation>
    <scope>NUCLEOTIDE SEQUENCE [LARGE SCALE GENOMIC DNA]</scope>
    <source>
        <strain evidence="3">cv. Shuchazao</strain>
        <tissue evidence="2">Leaf</tissue>
    </source>
</reference>
<dbReference type="EMBL" id="SDRB02010285">
    <property type="protein sequence ID" value="THG07052.1"/>
    <property type="molecule type" value="Genomic_DNA"/>
</dbReference>
<evidence type="ECO:0000313" key="3">
    <source>
        <dbReference type="Proteomes" id="UP000306102"/>
    </source>
</evidence>
<evidence type="ECO:0000256" key="1">
    <source>
        <dbReference type="SAM" id="Phobius"/>
    </source>
</evidence>